<evidence type="ECO:0000313" key="6">
    <source>
        <dbReference type="Proteomes" id="UP000251889"/>
    </source>
</evidence>
<gene>
    <name evidence="5" type="ORF">DQQ10_15895</name>
</gene>
<dbReference type="SUPFAM" id="SSF51735">
    <property type="entry name" value="NAD(P)-binding Rossmann-fold domains"/>
    <property type="match status" value="1"/>
</dbReference>
<sequence length="473" mass="53945">MALKKLNRQSVVTKERPIRVLQFGEGNFLRAFADWMIDILNEKTEFNGDIQVIQPRAHSAQKGKLVNEQDGLYHVVIKGIRQGKPVKETRLITCLREVINAYEDQTTFFQTATNPTLRFVISNTTEAGICFKDEGYDNNHVAETFPGKLTQWLYQRYNFFQGDPSKGLILLPCELLERNGDALKDTILQYIAHWNLPDSFRQWLLNENTFCNSLVDRIVPGFPQDSIAEIETETGYDDKLVVMAEPFYVWVIEANQKLKDELPAQAAGLNVKLVNDLVSYRTQKVRILNGAHTVMVPVAYLRGMRTVGEVMQDQAMCSFVESVIQDEIIPSLHLPDEDLQQFASDVKDRFANPFIRHELASIALNSISKFKVRVVPSILEYHQRQHQLPKKLVHAFGALICFYRGSWNGESLPLNDDPAAIKFFAEQWKTNDPTSIANATLKRADLWGQDLSEIPGLTSQLAQEIEFLLKRSQ</sequence>
<dbReference type="PANTHER" id="PTHR30524">
    <property type="entry name" value="MANNITOL-1-PHOSPHATE 5-DEHYDROGENASE"/>
    <property type="match status" value="1"/>
</dbReference>
<keyword evidence="1 5" id="KW-0560">Oxidoreductase</keyword>
<dbReference type="GO" id="GO:0019698">
    <property type="term" value="P:D-galacturonate catabolic process"/>
    <property type="evidence" value="ECO:0007669"/>
    <property type="project" value="TreeGrafter"/>
</dbReference>
<dbReference type="EMBL" id="QMFY01000008">
    <property type="protein sequence ID" value="RAW00038.1"/>
    <property type="molecule type" value="Genomic_DNA"/>
</dbReference>
<dbReference type="InterPro" id="IPR013131">
    <property type="entry name" value="Mannitol_DH_N"/>
</dbReference>
<dbReference type="InterPro" id="IPR008927">
    <property type="entry name" value="6-PGluconate_DH-like_C_sf"/>
</dbReference>
<dbReference type="AlphaFoldDB" id="A0A364Y0B4"/>
<keyword evidence="6" id="KW-1185">Reference proteome</keyword>
<keyword evidence="2" id="KW-0520">NAD</keyword>
<evidence type="ECO:0000259" key="3">
    <source>
        <dbReference type="Pfam" id="PF01232"/>
    </source>
</evidence>
<dbReference type="Pfam" id="PF08125">
    <property type="entry name" value="Mannitol_dh_C"/>
    <property type="match status" value="1"/>
</dbReference>
<dbReference type="Gene3D" id="1.10.1040.10">
    <property type="entry name" value="N-(1-d-carboxylethyl)-l-norvaline Dehydrogenase, domain 2"/>
    <property type="match status" value="1"/>
</dbReference>
<feature type="domain" description="Mannitol dehydrogenase N-terminal" evidence="3">
    <location>
        <begin position="19"/>
        <end position="259"/>
    </location>
</feature>
<dbReference type="SUPFAM" id="SSF48179">
    <property type="entry name" value="6-phosphogluconate dehydrogenase C-terminal domain-like"/>
    <property type="match status" value="1"/>
</dbReference>
<dbReference type="Proteomes" id="UP000251889">
    <property type="component" value="Unassembled WGS sequence"/>
</dbReference>
<dbReference type="PANTHER" id="PTHR30524:SF0">
    <property type="entry name" value="ALTRONATE OXIDOREDUCTASE-RELATED"/>
    <property type="match status" value="1"/>
</dbReference>
<evidence type="ECO:0000256" key="2">
    <source>
        <dbReference type="ARBA" id="ARBA00023027"/>
    </source>
</evidence>
<dbReference type="GO" id="GO:0008926">
    <property type="term" value="F:mannitol-1-phosphate 5-dehydrogenase activity"/>
    <property type="evidence" value="ECO:0007669"/>
    <property type="project" value="TreeGrafter"/>
</dbReference>
<proteinExistence type="predicted"/>
<dbReference type="Pfam" id="PF01232">
    <property type="entry name" value="Mannitol_dh"/>
    <property type="match status" value="1"/>
</dbReference>
<dbReference type="NCBIfam" id="NF002969">
    <property type="entry name" value="PRK03643.1"/>
    <property type="match status" value="1"/>
</dbReference>
<protein>
    <submittedName>
        <fullName evidence="5">Tagaturonate reductase</fullName>
        <ecNumber evidence="5">1.1.1.58</ecNumber>
    </submittedName>
</protein>
<dbReference type="InterPro" id="IPR036291">
    <property type="entry name" value="NAD(P)-bd_dom_sf"/>
</dbReference>
<dbReference type="GO" id="GO:0005829">
    <property type="term" value="C:cytosol"/>
    <property type="evidence" value="ECO:0007669"/>
    <property type="project" value="TreeGrafter"/>
</dbReference>
<feature type="domain" description="Mannitol dehydrogenase C-terminal" evidence="4">
    <location>
        <begin position="276"/>
        <end position="466"/>
    </location>
</feature>
<dbReference type="RefSeq" id="WP_112747876.1">
    <property type="nucleotide sequence ID" value="NZ_QMFY01000008.1"/>
</dbReference>
<reference evidence="5 6" key="1">
    <citation type="submission" date="2018-06" db="EMBL/GenBank/DDBJ databases">
        <title>Chryseolinea flavus sp. nov., a member of the phylum Bacteroidetes isolated from soil.</title>
        <authorList>
            <person name="Li Y."/>
            <person name="Wang J."/>
        </authorList>
    </citation>
    <scope>NUCLEOTIDE SEQUENCE [LARGE SCALE GENOMIC DNA]</scope>
    <source>
        <strain evidence="5 6">SDU1-6</strain>
    </source>
</reference>
<dbReference type="InterPro" id="IPR013328">
    <property type="entry name" value="6PGD_dom2"/>
</dbReference>
<evidence type="ECO:0000313" key="5">
    <source>
        <dbReference type="EMBL" id="RAW00038.1"/>
    </source>
</evidence>
<accession>A0A364Y0B4</accession>
<dbReference type="OrthoDB" id="9768714at2"/>
<dbReference type="GO" id="GO:0009026">
    <property type="term" value="F:tagaturonate reductase activity"/>
    <property type="evidence" value="ECO:0007669"/>
    <property type="project" value="UniProtKB-EC"/>
</dbReference>
<evidence type="ECO:0000259" key="4">
    <source>
        <dbReference type="Pfam" id="PF08125"/>
    </source>
</evidence>
<dbReference type="InterPro" id="IPR013118">
    <property type="entry name" value="Mannitol_DH_C"/>
</dbReference>
<dbReference type="GO" id="GO:0019592">
    <property type="term" value="P:mannitol catabolic process"/>
    <property type="evidence" value="ECO:0007669"/>
    <property type="project" value="TreeGrafter"/>
</dbReference>
<dbReference type="PRINTS" id="PR00084">
    <property type="entry name" value="MTLDHDRGNASE"/>
</dbReference>
<organism evidence="5 6">
    <name type="scientific">Pseudochryseolinea flava</name>
    <dbReference type="NCBI Taxonomy" id="2059302"/>
    <lineage>
        <taxon>Bacteria</taxon>
        <taxon>Pseudomonadati</taxon>
        <taxon>Bacteroidota</taxon>
        <taxon>Cytophagia</taxon>
        <taxon>Cytophagales</taxon>
        <taxon>Fulvivirgaceae</taxon>
        <taxon>Pseudochryseolinea</taxon>
    </lineage>
</organism>
<comment type="caution">
    <text evidence="5">The sequence shown here is derived from an EMBL/GenBank/DDBJ whole genome shotgun (WGS) entry which is preliminary data.</text>
</comment>
<evidence type="ECO:0000256" key="1">
    <source>
        <dbReference type="ARBA" id="ARBA00023002"/>
    </source>
</evidence>
<dbReference type="EC" id="1.1.1.58" evidence="5"/>
<dbReference type="Gene3D" id="3.40.50.720">
    <property type="entry name" value="NAD(P)-binding Rossmann-like Domain"/>
    <property type="match status" value="1"/>
</dbReference>
<name>A0A364Y0B4_9BACT</name>
<dbReference type="InterPro" id="IPR000669">
    <property type="entry name" value="Mannitol_DH"/>
</dbReference>